<dbReference type="InterPro" id="IPR036259">
    <property type="entry name" value="MFS_trans_sf"/>
</dbReference>
<dbReference type="EMBL" id="JACMSE010000005">
    <property type="protein sequence ID" value="MBC2889347.1"/>
    <property type="molecule type" value="Genomic_DNA"/>
</dbReference>
<dbReference type="SUPFAM" id="SSF103473">
    <property type="entry name" value="MFS general substrate transporter"/>
    <property type="match status" value="1"/>
</dbReference>
<dbReference type="RefSeq" id="WP_185905200.1">
    <property type="nucleotide sequence ID" value="NZ_JACMSE010000005.1"/>
</dbReference>
<feature type="transmembrane region" description="Helical" evidence="5">
    <location>
        <begin position="363"/>
        <end position="383"/>
    </location>
</feature>
<feature type="transmembrane region" description="Helical" evidence="5">
    <location>
        <begin position="276"/>
        <end position="294"/>
    </location>
</feature>
<evidence type="ECO:0000256" key="1">
    <source>
        <dbReference type="ARBA" id="ARBA00004651"/>
    </source>
</evidence>
<feature type="transmembrane region" description="Helical" evidence="5">
    <location>
        <begin position="204"/>
        <end position="226"/>
    </location>
</feature>
<feature type="transmembrane region" description="Helical" evidence="5">
    <location>
        <begin position="101"/>
        <end position="125"/>
    </location>
</feature>
<name>A0A842JCD7_9ACTN</name>
<reference evidence="7 8" key="1">
    <citation type="submission" date="2020-08" db="EMBL/GenBank/DDBJ databases">
        <authorList>
            <person name="Liu C."/>
            <person name="Sun Q."/>
        </authorList>
    </citation>
    <scope>NUCLEOTIDE SEQUENCE [LARGE SCALE GENOMIC DNA]</scope>
    <source>
        <strain evidence="7 8">N22</strain>
    </source>
</reference>
<evidence type="ECO:0000256" key="5">
    <source>
        <dbReference type="SAM" id="Phobius"/>
    </source>
</evidence>
<feature type="transmembrane region" description="Helical" evidence="5">
    <location>
        <begin position="137"/>
        <end position="156"/>
    </location>
</feature>
<dbReference type="PROSITE" id="PS50850">
    <property type="entry name" value="MFS"/>
    <property type="match status" value="1"/>
</dbReference>
<feature type="transmembrane region" description="Helical" evidence="5">
    <location>
        <begin position="338"/>
        <end position="357"/>
    </location>
</feature>
<dbReference type="InterPro" id="IPR011701">
    <property type="entry name" value="MFS"/>
</dbReference>
<feature type="transmembrane region" description="Helical" evidence="5">
    <location>
        <begin position="300"/>
        <end position="318"/>
    </location>
</feature>
<keyword evidence="8" id="KW-1185">Reference proteome</keyword>
<feature type="domain" description="Major facilitator superfamily (MFS) profile" evidence="6">
    <location>
        <begin position="1"/>
        <end position="388"/>
    </location>
</feature>
<protein>
    <submittedName>
        <fullName evidence="7">MFS transporter</fullName>
    </submittedName>
</protein>
<accession>A0A842JCD7</accession>
<dbReference type="PANTHER" id="PTHR23531">
    <property type="entry name" value="QUINOLENE RESISTANCE PROTEIN NORA"/>
    <property type="match status" value="1"/>
</dbReference>
<evidence type="ECO:0000256" key="2">
    <source>
        <dbReference type="ARBA" id="ARBA00022692"/>
    </source>
</evidence>
<sequence length="394" mass="39853">MESARLWNPRFAQLFCIETMLQFGLYLTRPLIAGYAVSLGASLAVAGFLAGLLATAALIMRPMSGIVTDRLGKKGLLVVSCALFAVSALGCALFRSVPLAAAFLALQGFAFAFKSTVVVSLASLVVPASKLGSGVGWLGVAYTIACALGPALGSFVGGAVGYAGAFAVSATLLFAGLVLAVLFKAPREACAHAAPTAPSRSGCGFAAWFHGPTLLLSAVAGLLMVAQGVTSSFVLLVGDMRGIEGASLYFLVYSLATLAARPLAGRASDSFGVRAVALPMMLLAAFGMTAAAFLESFAGVVVAGACMGVGQGSAYCALQAESVRGVPQDRVGRAANTFYLGPDLCMGLGPVVGGFVLQAAGAAALFLFNAAAVLLGLILLAVFGSRRRGSSDRP</sequence>
<dbReference type="InterPro" id="IPR020846">
    <property type="entry name" value="MFS_dom"/>
</dbReference>
<proteinExistence type="predicted"/>
<evidence type="ECO:0000313" key="7">
    <source>
        <dbReference type="EMBL" id="MBC2889347.1"/>
    </source>
</evidence>
<keyword evidence="4 5" id="KW-0472">Membrane</keyword>
<dbReference type="Gene3D" id="1.20.1250.20">
    <property type="entry name" value="MFS general substrate transporter like domains"/>
    <property type="match status" value="1"/>
</dbReference>
<feature type="transmembrane region" description="Helical" evidence="5">
    <location>
        <begin position="75"/>
        <end position="95"/>
    </location>
</feature>
<evidence type="ECO:0000313" key="8">
    <source>
        <dbReference type="Proteomes" id="UP000587396"/>
    </source>
</evidence>
<feature type="transmembrane region" description="Helical" evidence="5">
    <location>
        <begin position="162"/>
        <end position="183"/>
    </location>
</feature>
<comment type="caution">
    <text evidence="7">The sequence shown here is derived from an EMBL/GenBank/DDBJ whole genome shotgun (WGS) entry which is preliminary data.</text>
</comment>
<keyword evidence="3 5" id="KW-1133">Transmembrane helix</keyword>
<dbReference type="InterPro" id="IPR052714">
    <property type="entry name" value="MFS_Exporter"/>
</dbReference>
<feature type="transmembrane region" description="Helical" evidence="5">
    <location>
        <begin position="32"/>
        <end position="54"/>
    </location>
</feature>
<evidence type="ECO:0000259" key="6">
    <source>
        <dbReference type="PROSITE" id="PS50850"/>
    </source>
</evidence>
<comment type="subcellular location">
    <subcellularLocation>
        <location evidence="1">Cell membrane</location>
        <topology evidence="1">Multi-pass membrane protein</topology>
    </subcellularLocation>
</comment>
<keyword evidence="2 5" id="KW-0812">Transmembrane</keyword>
<organism evidence="7 8">
    <name type="scientific">Gordonibacter massiliensis</name>
    <name type="common">ex Traore et al. 2017</name>
    <dbReference type="NCBI Taxonomy" id="1841863"/>
    <lineage>
        <taxon>Bacteria</taxon>
        <taxon>Bacillati</taxon>
        <taxon>Actinomycetota</taxon>
        <taxon>Coriobacteriia</taxon>
        <taxon>Eggerthellales</taxon>
        <taxon>Eggerthellaceae</taxon>
        <taxon>Gordonibacter</taxon>
    </lineage>
</organism>
<dbReference type="AlphaFoldDB" id="A0A842JCD7"/>
<dbReference type="GO" id="GO:0022857">
    <property type="term" value="F:transmembrane transporter activity"/>
    <property type="evidence" value="ECO:0007669"/>
    <property type="project" value="InterPro"/>
</dbReference>
<dbReference type="PANTHER" id="PTHR23531:SF1">
    <property type="entry name" value="QUINOLENE RESISTANCE PROTEIN NORA"/>
    <property type="match status" value="1"/>
</dbReference>
<dbReference type="GO" id="GO:0005886">
    <property type="term" value="C:plasma membrane"/>
    <property type="evidence" value="ECO:0007669"/>
    <property type="project" value="UniProtKB-SubCell"/>
</dbReference>
<dbReference type="Pfam" id="PF07690">
    <property type="entry name" value="MFS_1"/>
    <property type="match status" value="2"/>
</dbReference>
<feature type="transmembrane region" description="Helical" evidence="5">
    <location>
        <begin position="246"/>
        <end position="264"/>
    </location>
</feature>
<evidence type="ECO:0000256" key="4">
    <source>
        <dbReference type="ARBA" id="ARBA00023136"/>
    </source>
</evidence>
<gene>
    <name evidence="7" type="ORF">H7313_08305</name>
</gene>
<evidence type="ECO:0000256" key="3">
    <source>
        <dbReference type="ARBA" id="ARBA00022989"/>
    </source>
</evidence>
<dbReference type="Gene3D" id="1.20.1720.10">
    <property type="entry name" value="Multidrug resistance protein D"/>
    <property type="match status" value="1"/>
</dbReference>
<dbReference type="Proteomes" id="UP000587396">
    <property type="component" value="Unassembled WGS sequence"/>
</dbReference>